<dbReference type="GO" id="GO:0007169">
    <property type="term" value="P:cell surface receptor protein tyrosine kinase signaling pathway"/>
    <property type="evidence" value="ECO:0000318"/>
    <property type="project" value="GO_Central"/>
</dbReference>
<evidence type="ECO:0000256" key="3">
    <source>
        <dbReference type="ARBA" id="ARBA00022741"/>
    </source>
</evidence>
<keyword evidence="4" id="KW-0378">Hydrolase</keyword>
<dbReference type="PROSITE" id="PS00109">
    <property type="entry name" value="PROTEIN_KINASE_TYR"/>
    <property type="match status" value="1"/>
</dbReference>
<dbReference type="InterPro" id="IPR017441">
    <property type="entry name" value="Protein_kinase_ATP_BS"/>
</dbReference>
<evidence type="ECO:0000259" key="7">
    <source>
        <dbReference type="PROSITE" id="PS50011"/>
    </source>
</evidence>
<organism evidence="8 9">
    <name type="scientific">Pristionchus pacificus</name>
    <name type="common">Parasitic nematode worm</name>
    <dbReference type="NCBI Taxonomy" id="54126"/>
    <lineage>
        <taxon>Eukaryota</taxon>
        <taxon>Metazoa</taxon>
        <taxon>Ecdysozoa</taxon>
        <taxon>Nematoda</taxon>
        <taxon>Chromadorea</taxon>
        <taxon>Rhabditida</taxon>
        <taxon>Rhabditina</taxon>
        <taxon>Diplogasteromorpha</taxon>
        <taxon>Diplogasteroidea</taxon>
        <taxon>Neodiplogasteridae</taxon>
        <taxon>Pristionchus</taxon>
    </lineage>
</organism>
<evidence type="ECO:0000313" key="9">
    <source>
        <dbReference type="Proteomes" id="UP000005239"/>
    </source>
</evidence>
<dbReference type="InterPro" id="IPR050198">
    <property type="entry name" value="Non-receptor_tyrosine_kinases"/>
</dbReference>
<dbReference type="CDD" id="cd00192">
    <property type="entry name" value="PTKc"/>
    <property type="match status" value="1"/>
</dbReference>
<keyword evidence="9" id="KW-1185">Reference proteome</keyword>
<evidence type="ECO:0000256" key="5">
    <source>
        <dbReference type="ARBA" id="ARBA00022840"/>
    </source>
</evidence>
<dbReference type="PRINTS" id="PR00109">
    <property type="entry name" value="TYRKINASE"/>
</dbReference>
<evidence type="ECO:0000256" key="2">
    <source>
        <dbReference type="ARBA" id="ARBA00022487"/>
    </source>
</evidence>
<dbReference type="AlphaFoldDB" id="A0A2A6BJL1"/>
<dbReference type="Pfam" id="PF07714">
    <property type="entry name" value="PK_Tyr_Ser-Thr"/>
    <property type="match status" value="1"/>
</dbReference>
<dbReference type="InterPro" id="IPR008266">
    <property type="entry name" value="Tyr_kinase_AS"/>
</dbReference>
<dbReference type="GO" id="GO:0052689">
    <property type="term" value="F:carboxylic ester hydrolase activity"/>
    <property type="evidence" value="ECO:0007669"/>
    <property type="project" value="UniProtKB-KW"/>
</dbReference>
<gene>
    <name evidence="8" type="primary">WBGene00099852</name>
</gene>
<dbReference type="InterPro" id="IPR029058">
    <property type="entry name" value="AB_hydrolase_fold"/>
</dbReference>
<feature type="region of interest" description="Disordered" evidence="6">
    <location>
        <begin position="722"/>
        <end position="762"/>
    </location>
</feature>
<dbReference type="Gene3D" id="3.30.200.20">
    <property type="entry name" value="Phosphorylase Kinase, domain 1"/>
    <property type="match status" value="1"/>
</dbReference>
<dbReference type="Gene3D" id="3.40.50.1820">
    <property type="entry name" value="alpha/beta hydrolase"/>
    <property type="match status" value="1"/>
</dbReference>
<dbReference type="FunFam" id="1.10.510.10:FF:001745">
    <property type="entry name" value="Non-specific protein-tyrosine kinase"/>
    <property type="match status" value="1"/>
</dbReference>
<proteinExistence type="inferred from homology"/>
<feature type="domain" description="Protein kinase" evidence="7">
    <location>
        <begin position="885"/>
        <end position="1144"/>
    </location>
</feature>
<feature type="region of interest" description="Disordered" evidence="6">
    <location>
        <begin position="1148"/>
        <end position="1248"/>
    </location>
</feature>
<evidence type="ECO:0000256" key="1">
    <source>
        <dbReference type="ARBA" id="ARBA00005964"/>
    </source>
</evidence>
<comment type="similarity">
    <text evidence="1">Belongs to the type-B carboxylesterase/lipase family.</text>
</comment>
<dbReference type="EnsemblMetazoa" id="PPA10298.1">
    <property type="protein sequence ID" value="PPA10298.1"/>
    <property type="gene ID" value="WBGene00099852"/>
</dbReference>
<dbReference type="InterPro" id="IPR001245">
    <property type="entry name" value="Ser-Thr/Tyr_kinase_cat_dom"/>
</dbReference>
<evidence type="ECO:0000313" key="8">
    <source>
        <dbReference type="EnsemblMetazoa" id="PPA10298.1"/>
    </source>
</evidence>
<dbReference type="GO" id="GO:0005524">
    <property type="term" value="F:ATP binding"/>
    <property type="evidence" value="ECO:0007669"/>
    <property type="project" value="UniProtKB-UniRule"/>
</dbReference>
<dbReference type="FunFam" id="3.30.200.20:FF:001512">
    <property type="entry name" value="Tyrosine-protein kinase"/>
    <property type="match status" value="1"/>
</dbReference>
<dbReference type="PROSITE" id="PS00107">
    <property type="entry name" value="PROTEIN_KINASE_ATP"/>
    <property type="match status" value="1"/>
</dbReference>
<name>A0A2A6BJL1_PRIPA</name>
<dbReference type="PROSITE" id="PS50011">
    <property type="entry name" value="PROTEIN_KINASE_DOM"/>
    <property type="match status" value="1"/>
</dbReference>
<feature type="compositionally biased region" description="Basic and acidic residues" evidence="6">
    <location>
        <begin position="726"/>
        <end position="735"/>
    </location>
</feature>
<feature type="compositionally biased region" description="Basic and acidic residues" evidence="6">
    <location>
        <begin position="1193"/>
        <end position="1248"/>
    </location>
</feature>
<dbReference type="SUPFAM" id="SSF55550">
    <property type="entry name" value="SH2 domain"/>
    <property type="match status" value="1"/>
</dbReference>
<evidence type="ECO:0000256" key="4">
    <source>
        <dbReference type="ARBA" id="ARBA00022801"/>
    </source>
</evidence>
<dbReference type="GO" id="GO:0004715">
    <property type="term" value="F:non-membrane spanning protein tyrosine kinase activity"/>
    <property type="evidence" value="ECO:0000318"/>
    <property type="project" value="GO_Central"/>
</dbReference>
<feature type="compositionally biased region" description="Basic and acidic residues" evidence="6">
    <location>
        <begin position="744"/>
        <end position="762"/>
    </location>
</feature>
<dbReference type="InterPro" id="IPR002018">
    <property type="entry name" value="CarbesteraseB"/>
</dbReference>
<dbReference type="SUPFAM" id="SSF56112">
    <property type="entry name" value="Protein kinase-like (PK-like)"/>
    <property type="match status" value="1"/>
</dbReference>
<reference evidence="9" key="1">
    <citation type="journal article" date="2008" name="Nat. Genet.">
        <title>The Pristionchus pacificus genome provides a unique perspective on nematode lifestyle and parasitism.</title>
        <authorList>
            <person name="Dieterich C."/>
            <person name="Clifton S.W."/>
            <person name="Schuster L.N."/>
            <person name="Chinwalla A."/>
            <person name="Delehaunty K."/>
            <person name="Dinkelacker I."/>
            <person name="Fulton L."/>
            <person name="Fulton R."/>
            <person name="Godfrey J."/>
            <person name="Minx P."/>
            <person name="Mitreva M."/>
            <person name="Roeseler W."/>
            <person name="Tian H."/>
            <person name="Witte H."/>
            <person name="Yang S.P."/>
            <person name="Wilson R.K."/>
            <person name="Sommer R.J."/>
        </authorList>
    </citation>
    <scope>NUCLEOTIDE SEQUENCE [LARGE SCALE GENOMIC DNA]</scope>
    <source>
        <strain evidence="9">PS312</strain>
    </source>
</reference>
<dbReference type="InterPro" id="IPR011009">
    <property type="entry name" value="Kinase-like_dom_sf"/>
</dbReference>
<dbReference type="GO" id="GO:0030154">
    <property type="term" value="P:cell differentiation"/>
    <property type="evidence" value="ECO:0000318"/>
    <property type="project" value="GO_Central"/>
</dbReference>
<dbReference type="InterPro" id="IPR020635">
    <property type="entry name" value="Tyr_kinase_cat_dom"/>
</dbReference>
<keyword evidence="3" id="KW-0547">Nucleotide-binding</keyword>
<dbReference type="InterPro" id="IPR000719">
    <property type="entry name" value="Prot_kinase_dom"/>
</dbReference>
<reference evidence="8" key="2">
    <citation type="submission" date="2022-06" db="UniProtKB">
        <authorList>
            <consortium name="EnsemblMetazoa"/>
        </authorList>
    </citation>
    <scope>IDENTIFICATION</scope>
    <source>
        <strain evidence="8">PS312</strain>
    </source>
</reference>
<dbReference type="InterPro" id="IPR036860">
    <property type="entry name" value="SH2_dom_sf"/>
</dbReference>
<dbReference type="Proteomes" id="UP000005239">
    <property type="component" value="Unassembled WGS sequence"/>
</dbReference>
<dbReference type="GO" id="GO:0005102">
    <property type="term" value="F:signaling receptor binding"/>
    <property type="evidence" value="ECO:0000318"/>
    <property type="project" value="GO_Central"/>
</dbReference>
<dbReference type="PANTHER" id="PTHR24418">
    <property type="entry name" value="TYROSINE-PROTEIN KINASE"/>
    <property type="match status" value="1"/>
</dbReference>
<dbReference type="SUPFAM" id="SSF53474">
    <property type="entry name" value="alpha/beta-Hydrolases"/>
    <property type="match status" value="1"/>
</dbReference>
<keyword evidence="5" id="KW-0067">ATP-binding</keyword>
<dbReference type="Pfam" id="PF00135">
    <property type="entry name" value="COesterase"/>
    <property type="match status" value="1"/>
</dbReference>
<sequence length="1248" mass="142281">IISKLREYMESVLLMDRNMIDRDTTELSLSICLDMRRRLPSLISYIRLKMKTSMSLSFFLLLTLFNLIHSATIRVSDAEPPLESYWNSFDIPALSLVVLFTPTIIEVQLPSWEYLMQKHPSTAGLRFRSPQPKKSWMPRIYDGRQLKPACGADPILTYKKDEGGPVSEDCLHVYVYASDNVLIRSADRSLPIGGCSVMAVVHGGKFNFESPAVFPEDVIVDNPGQLRLSSLSHSHFSPRDVITVLIGFRLGSFGWINLSPDVNSAPKNLGFHDILAGLKWIQREIHHFGGDKSRVTLFGHSSGASLVDTLSLSPRSIGLFSQLVIASAASASEINKNVNIAASWAIVKATGCAPSHYDYHSGSMEKTELALRCLRSIPYNKIIDAQRSLYNSTEDFYGPSIDGDILPSSNWNLIPIRPLYPTLIGTVNAESRIGRYMLTPDAKSVNSTLIDEYCRHVGYGIWFERREEVYKACFDKYSKERNALYISEDLGLFMPMIKSANALSREGNKVYYYHYTYRGSPSAFDNRWGLDMEDRPAHSEEYIYILGLHRANFSAKDYEIQEIFSKVFADFVNKGDPTPEGRKWSLYEENERNYFEIDFPTNLISSASFPGPSTKFMSRANDFWIDVIEKKIAGTHTVIEKFPEGFDVFQLENLSQLLKSRYANESTHHDKTDYGVKIGYERWTEWTETRRRQSLIDLHDLRLPFQSAQDISLNDKLIENSKQIRPQKENLSNDDRDNEDYGGDDDKKEKKEGGKKREKDKEKIDRIKEKIHDELDDQECYHGNILEDEVKGILPRRGDFILRTQAKDIYATINWNDDITNIQMKARDGGKDGIIYAFDKKTRAYTIKDLLQKHMCGLPIQNDKESIMLLNPIAKQAWELRREQLELVKKLGEGAFGEVHLGKMKWRMGAEKRVTNVAIKVIKKTTNNEKATTELQKEGALMRKFSHQNVVRTYGMVIERDTIMVVMELINGGGLNDYVKNNKVSMEEKGSYAIDIANGLAYIHSLNCIHRDIACRNCLIDISKKQAKVSDFGLTRQTETYKIQPNERIPIRWIAPEVLTSYQYNRAADIYAYGILVWEIFADGAIPFGTMTNQQIKEGIQGTLRPEWPPNTPRDVIETISSCWSGDASSRPQLNEVKKSFSRFKKANIESETQDKTPQGGYPTDVIGGNGGKKKKEESVKRKAGASIKSKPKSKDKVGNGKSDDNDGKARTRSMESWKEKKRGIIDYREEEHSDLYGDRRRIEERNP</sequence>
<protein>
    <submittedName>
        <fullName evidence="8">Non-specific protein-tyrosine kinase</fullName>
    </submittedName>
</protein>
<dbReference type="InterPro" id="IPR019826">
    <property type="entry name" value="Carboxylesterase_B_AS"/>
</dbReference>
<dbReference type="Gene3D" id="3.30.505.10">
    <property type="entry name" value="SH2 domain"/>
    <property type="match status" value="1"/>
</dbReference>
<dbReference type="GO" id="GO:0005886">
    <property type="term" value="C:plasma membrane"/>
    <property type="evidence" value="ECO:0000318"/>
    <property type="project" value="GO_Central"/>
</dbReference>
<dbReference type="PROSITE" id="PS00122">
    <property type="entry name" value="CARBOXYLESTERASE_B_1"/>
    <property type="match status" value="1"/>
</dbReference>
<keyword evidence="2" id="KW-0719">Serine esterase</keyword>
<dbReference type="SMART" id="SM00219">
    <property type="entry name" value="TyrKc"/>
    <property type="match status" value="1"/>
</dbReference>
<evidence type="ECO:0000256" key="6">
    <source>
        <dbReference type="SAM" id="MobiDB-lite"/>
    </source>
</evidence>
<dbReference type="Gene3D" id="1.10.510.10">
    <property type="entry name" value="Transferase(Phosphotransferase) domain 1"/>
    <property type="match status" value="1"/>
</dbReference>
<accession>A0A2A6BJL1</accession>
<accession>A0A8R1YC20</accession>